<dbReference type="Gene3D" id="1.10.3720.10">
    <property type="entry name" value="MetI-like"/>
    <property type="match status" value="2"/>
</dbReference>
<keyword evidence="4" id="KW-1003">Cell membrane</keyword>
<feature type="transmembrane region" description="Helical" evidence="8">
    <location>
        <begin position="373"/>
        <end position="392"/>
    </location>
</feature>
<evidence type="ECO:0000256" key="2">
    <source>
        <dbReference type="ARBA" id="ARBA00007069"/>
    </source>
</evidence>
<feature type="transmembrane region" description="Helical" evidence="8">
    <location>
        <begin position="172"/>
        <end position="191"/>
    </location>
</feature>
<dbReference type="OrthoDB" id="9807047at2"/>
<evidence type="ECO:0000256" key="7">
    <source>
        <dbReference type="ARBA" id="ARBA00023136"/>
    </source>
</evidence>
<accession>A0A502BNL5</accession>
<evidence type="ECO:0000256" key="8">
    <source>
        <dbReference type="RuleBase" id="RU363032"/>
    </source>
</evidence>
<dbReference type="GO" id="GO:0055085">
    <property type="term" value="P:transmembrane transport"/>
    <property type="evidence" value="ECO:0007669"/>
    <property type="project" value="InterPro"/>
</dbReference>
<protein>
    <submittedName>
        <fullName evidence="10">ABC transporter permease subunit</fullName>
    </submittedName>
</protein>
<evidence type="ECO:0000259" key="9">
    <source>
        <dbReference type="PROSITE" id="PS50928"/>
    </source>
</evidence>
<dbReference type="PANTHER" id="PTHR42929:SF5">
    <property type="entry name" value="ABC TRANSPORTER PERMEASE PROTEIN"/>
    <property type="match status" value="1"/>
</dbReference>
<feature type="transmembrane region" description="Helical" evidence="8">
    <location>
        <begin position="265"/>
        <end position="290"/>
    </location>
</feature>
<feature type="transmembrane region" description="Helical" evidence="8">
    <location>
        <begin position="493"/>
        <end position="518"/>
    </location>
</feature>
<proteinExistence type="inferred from homology"/>
<keyword evidence="6 8" id="KW-1133">Transmembrane helix</keyword>
<gene>
    <name evidence="10" type="ORF">FHY56_12800</name>
</gene>
<dbReference type="CDD" id="cd06261">
    <property type="entry name" value="TM_PBP2"/>
    <property type="match status" value="2"/>
</dbReference>
<dbReference type="InterPro" id="IPR035906">
    <property type="entry name" value="MetI-like_sf"/>
</dbReference>
<dbReference type="Pfam" id="PF00528">
    <property type="entry name" value="BPD_transp_1"/>
    <property type="match status" value="2"/>
</dbReference>
<keyword evidence="11" id="KW-1185">Reference proteome</keyword>
<dbReference type="GO" id="GO:0005886">
    <property type="term" value="C:plasma membrane"/>
    <property type="evidence" value="ECO:0007669"/>
    <property type="project" value="UniProtKB-SubCell"/>
</dbReference>
<dbReference type="SUPFAM" id="SSF161098">
    <property type="entry name" value="MetI-like"/>
    <property type="match status" value="2"/>
</dbReference>
<feature type="transmembrane region" description="Helical" evidence="8">
    <location>
        <begin position="404"/>
        <end position="428"/>
    </location>
</feature>
<sequence>MSDISANYPSKKAAEKGQTLLMRFRMHKATASAYILCAPALIVLLFIYLGPIVQTLLRSFSTQDAWYENYARLFSTEIYWQSFVITFRISAIVTLICLVLGYPVAIWLTRLSARRRTIAFAFILIPFWTSALVRTYAWTVILQKRGLINATLKTLGVIDSPLALSYTTLGTIIGNVHILLPAMILTLYAVLSRIDISLINAARSLGARPASAFLRIYLPLSLPAIIAGSTLTFVASLGSYIIPALLGGREDLFVAQLIDQQVSKLLNLGFASAIAMVLLVLCLILCVAYARFMERGERRSGTNGTFVVKSSGWGLPSYAALVLLFLVLPTFVLIPLSFSSARYLTFPPPGYSLQWYQAYFGNPAWMEATLRSLRIALAAAIGAAILGTLAVLGMSRMSRLSRYIFVGLMLSPLLVPNIIFALGLYQLYSALGLVGTETGLVMAHMVLGLPYVIITVSAALSARDHHLAAAARSLGAGPAKVFRFIQFPLLRNAILAGGFLAFIASFDEVLIAIFISGARTATLPKMMWDGVTTEVNPTISAVSVFVIIVSLLVIMLMNLIQVHGERDAKYDSCNQPK</sequence>
<dbReference type="RefSeq" id="WP_140905589.1">
    <property type="nucleotide sequence ID" value="NZ_JBHTMD010000018.1"/>
</dbReference>
<feature type="transmembrane region" description="Helical" evidence="8">
    <location>
        <begin position="212"/>
        <end position="245"/>
    </location>
</feature>
<dbReference type="Proteomes" id="UP000315388">
    <property type="component" value="Unassembled WGS sequence"/>
</dbReference>
<feature type="transmembrane region" description="Helical" evidence="8">
    <location>
        <begin position="440"/>
        <end position="462"/>
    </location>
</feature>
<comment type="similarity">
    <text evidence="2">Belongs to the binding-protein-dependent transport system permease family. CysTW subfamily.</text>
</comment>
<feature type="transmembrane region" description="Helical" evidence="8">
    <location>
        <begin position="538"/>
        <end position="560"/>
    </location>
</feature>
<dbReference type="EMBL" id="VEWJ01000008">
    <property type="protein sequence ID" value="TPF74886.1"/>
    <property type="molecule type" value="Genomic_DNA"/>
</dbReference>
<evidence type="ECO:0000256" key="1">
    <source>
        <dbReference type="ARBA" id="ARBA00004651"/>
    </source>
</evidence>
<dbReference type="AlphaFoldDB" id="A0A502BNL5"/>
<organism evidence="10 11">
    <name type="scientific">Brucella gallinifaecis</name>
    <dbReference type="NCBI Taxonomy" id="215590"/>
    <lineage>
        <taxon>Bacteria</taxon>
        <taxon>Pseudomonadati</taxon>
        <taxon>Pseudomonadota</taxon>
        <taxon>Alphaproteobacteria</taxon>
        <taxon>Hyphomicrobiales</taxon>
        <taxon>Brucellaceae</taxon>
        <taxon>Brucella/Ochrobactrum group</taxon>
        <taxon>Brucella</taxon>
    </lineage>
</organism>
<name>A0A502BNL5_9HYPH</name>
<dbReference type="PROSITE" id="PS50928">
    <property type="entry name" value="ABC_TM1"/>
    <property type="match status" value="2"/>
</dbReference>
<dbReference type="PANTHER" id="PTHR42929">
    <property type="entry name" value="INNER MEMBRANE ABC TRANSPORTER PERMEASE PROTEIN YDCU-RELATED-RELATED"/>
    <property type="match status" value="1"/>
</dbReference>
<feature type="transmembrane region" description="Helical" evidence="8">
    <location>
        <begin position="31"/>
        <end position="50"/>
    </location>
</feature>
<keyword evidence="5 8" id="KW-0812">Transmembrane</keyword>
<evidence type="ECO:0000313" key="10">
    <source>
        <dbReference type="EMBL" id="TPF74886.1"/>
    </source>
</evidence>
<evidence type="ECO:0000256" key="4">
    <source>
        <dbReference type="ARBA" id="ARBA00022475"/>
    </source>
</evidence>
<evidence type="ECO:0000256" key="5">
    <source>
        <dbReference type="ARBA" id="ARBA00022692"/>
    </source>
</evidence>
<keyword evidence="3 8" id="KW-0813">Transport</keyword>
<evidence type="ECO:0000313" key="11">
    <source>
        <dbReference type="Proteomes" id="UP000315388"/>
    </source>
</evidence>
<evidence type="ECO:0000256" key="3">
    <source>
        <dbReference type="ARBA" id="ARBA00022448"/>
    </source>
</evidence>
<evidence type="ECO:0000256" key="6">
    <source>
        <dbReference type="ARBA" id="ARBA00022989"/>
    </source>
</evidence>
<dbReference type="InterPro" id="IPR000515">
    <property type="entry name" value="MetI-like"/>
</dbReference>
<keyword evidence="7 8" id="KW-0472">Membrane</keyword>
<feature type="domain" description="ABC transmembrane type-1" evidence="9">
    <location>
        <begin position="369"/>
        <end position="557"/>
    </location>
</feature>
<comment type="caution">
    <text evidence="10">The sequence shown here is derived from an EMBL/GenBank/DDBJ whole genome shotgun (WGS) entry which is preliminary data.</text>
</comment>
<feature type="transmembrane region" description="Helical" evidence="8">
    <location>
        <begin position="318"/>
        <end position="338"/>
    </location>
</feature>
<feature type="domain" description="ABC transmembrane type-1" evidence="9">
    <location>
        <begin position="83"/>
        <end position="289"/>
    </location>
</feature>
<reference evidence="10 11" key="1">
    <citation type="journal article" date="2003" name="Int. J. Syst. Evol. Microbiol.">
        <title>Towards a standardized format for the description of a novel species (of an established genus): Ochrobactrum gallinifaecis sp. nov.</title>
        <authorList>
            <person name="Kampfer P."/>
            <person name="Buczolits S."/>
            <person name="Albrecht A."/>
            <person name="Busse H.J."/>
            <person name="Stackebrandt E."/>
        </authorList>
    </citation>
    <scope>NUCLEOTIDE SEQUENCE [LARGE SCALE GENOMIC DNA]</scope>
    <source>
        <strain evidence="10 11">ISO 196</strain>
    </source>
</reference>
<feature type="transmembrane region" description="Helical" evidence="8">
    <location>
        <begin position="117"/>
        <end position="137"/>
    </location>
</feature>
<feature type="transmembrane region" description="Helical" evidence="8">
    <location>
        <begin position="78"/>
        <end position="105"/>
    </location>
</feature>
<comment type="subcellular location">
    <subcellularLocation>
        <location evidence="1 8">Cell membrane</location>
        <topology evidence="1 8">Multi-pass membrane protein</topology>
    </subcellularLocation>
</comment>